<evidence type="ECO:0008006" key="4">
    <source>
        <dbReference type="Google" id="ProtNLM"/>
    </source>
</evidence>
<dbReference type="Proteomes" id="UP001189429">
    <property type="component" value="Unassembled WGS sequence"/>
</dbReference>
<dbReference type="InterPro" id="IPR029058">
    <property type="entry name" value="AB_hydrolase_fold"/>
</dbReference>
<sequence>MPEDAGPQWFRDNVSAPCESRFVTVEGCRIHYLAWRAARGDEATTTARRAGLVFLHGNAAHAHWWSFLAPFFAQSTTASPSPGRGTGGRAGATGTATTSGRGRPILVAHSMGAVVGAAVARQGGGARWGGCCSWTSFPGILSPASPALCSRCQGIHGRGRRAVSAL</sequence>
<feature type="compositionally biased region" description="Low complexity" evidence="1">
    <location>
        <begin position="92"/>
        <end position="101"/>
    </location>
</feature>
<reference evidence="2" key="1">
    <citation type="submission" date="2023-10" db="EMBL/GenBank/DDBJ databases">
        <authorList>
            <person name="Chen Y."/>
            <person name="Shah S."/>
            <person name="Dougan E. K."/>
            <person name="Thang M."/>
            <person name="Chan C."/>
        </authorList>
    </citation>
    <scope>NUCLEOTIDE SEQUENCE [LARGE SCALE GENOMIC DNA]</scope>
</reference>
<evidence type="ECO:0000313" key="3">
    <source>
        <dbReference type="Proteomes" id="UP001189429"/>
    </source>
</evidence>
<gene>
    <name evidence="2" type="ORF">PCOR1329_LOCUS68587</name>
</gene>
<name>A0ABN9WLW3_9DINO</name>
<dbReference type="EMBL" id="CAUYUJ010018954">
    <property type="protein sequence ID" value="CAK0887581.1"/>
    <property type="molecule type" value="Genomic_DNA"/>
</dbReference>
<proteinExistence type="predicted"/>
<keyword evidence="3" id="KW-1185">Reference proteome</keyword>
<organism evidence="2 3">
    <name type="scientific">Prorocentrum cordatum</name>
    <dbReference type="NCBI Taxonomy" id="2364126"/>
    <lineage>
        <taxon>Eukaryota</taxon>
        <taxon>Sar</taxon>
        <taxon>Alveolata</taxon>
        <taxon>Dinophyceae</taxon>
        <taxon>Prorocentrales</taxon>
        <taxon>Prorocentraceae</taxon>
        <taxon>Prorocentrum</taxon>
    </lineage>
</organism>
<protein>
    <recommendedName>
        <fullName evidence="4">GPI inositol-deacylase</fullName>
    </recommendedName>
</protein>
<dbReference type="Gene3D" id="3.40.50.1820">
    <property type="entry name" value="alpha/beta hydrolase"/>
    <property type="match status" value="1"/>
</dbReference>
<feature type="region of interest" description="Disordered" evidence="1">
    <location>
        <begin position="78"/>
        <end position="101"/>
    </location>
</feature>
<comment type="caution">
    <text evidence="2">The sequence shown here is derived from an EMBL/GenBank/DDBJ whole genome shotgun (WGS) entry which is preliminary data.</text>
</comment>
<accession>A0ABN9WLW3</accession>
<evidence type="ECO:0000313" key="2">
    <source>
        <dbReference type="EMBL" id="CAK0887581.1"/>
    </source>
</evidence>
<evidence type="ECO:0000256" key="1">
    <source>
        <dbReference type="SAM" id="MobiDB-lite"/>
    </source>
</evidence>
<dbReference type="SUPFAM" id="SSF53474">
    <property type="entry name" value="alpha/beta-Hydrolases"/>
    <property type="match status" value="1"/>
</dbReference>